<gene>
    <name evidence="1" type="ORF">NUW58_g10899</name>
</gene>
<evidence type="ECO:0000313" key="1">
    <source>
        <dbReference type="EMBL" id="KAJ2965355.1"/>
    </source>
</evidence>
<organism evidence="1 2">
    <name type="scientific">Xylaria curta</name>
    <dbReference type="NCBI Taxonomy" id="42375"/>
    <lineage>
        <taxon>Eukaryota</taxon>
        <taxon>Fungi</taxon>
        <taxon>Dikarya</taxon>
        <taxon>Ascomycota</taxon>
        <taxon>Pezizomycotina</taxon>
        <taxon>Sordariomycetes</taxon>
        <taxon>Xylariomycetidae</taxon>
        <taxon>Xylariales</taxon>
        <taxon>Xylariaceae</taxon>
        <taxon>Xylaria</taxon>
    </lineage>
</organism>
<reference evidence="1" key="1">
    <citation type="submission" date="2022-10" db="EMBL/GenBank/DDBJ databases">
        <title>Genome Sequence of Xylaria curta.</title>
        <authorList>
            <person name="Buettner E."/>
        </authorList>
    </citation>
    <scope>NUCLEOTIDE SEQUENCE</scope>
    <source>
        <strain evidence="1">Babe10</strain>
    </source>
</reference>
<dbReference type="Proteomes" id="UP001143856">
    <property type="component" value="Unassembled WGS sequence"/>
</dbReference>
<protein>
    <submittedName>
        <fullName evidence="1">Uncharacterized protein</fullName>
    </submittedName>
</protein>
<dbReference type="EMBL" id="JAPDGR010005653">
    <property type="protein sequence ID" value="KAJ2965355.1"/>
    <property type="molecule type" value="Genomic_DNA"/>
</dbReference>
<sequence>MTLSLPDLLLLVGRDVLDPLLDDVRLLELPDERGSHSSEAMPRSLQHRISAFDLQPSAAVDTPSSLKYCCSPRAWATNLIARGG</sequence>
<accession>A0ACC1MEK8</accession>
<keyword evidence="2" id="KW-1185">Reference proteome</keyword>
<proteinExistence type="predicted"/>
<evidence type="ECO:0000313" key="2">
    <source>
        <dbReference type="Proteomes" id="UP001143856"/>
    </source>
</evidence>
<name>A0ACC1MEK8_9PEZI</name>
<comment type="caution">
    <text evidence="1">The sequence shown here is derived from an EMBL/GenBank/DDBJ whole genome shotgun (WGS) entry which is preliminary data.</text>
</comment>